<dbReference type="AlphaFoldDB" id="A0A8J5FT83"/>
<dbReference type="PANTHER" id="PTHR34222">
    <property type="entry name" value="GAG_PRE-INTEGRS DOMAIN-CONTAINING PROTEIN"/>
    <property type="match status" value="1"/>
</dbReference>
<reference evidence="2 3" key="1">
    <citation type="submission" date="2020-08" db="EMBL/GenBank/DDBJ databases">
        <title>Plant Genome Project.</title>
        <authorList>
            <person name="Zhang R.-G."/>
        </authorList>
    </citation>
    <scope>NUCLEOTIDE SEQUENCE [LARGE SCALE GENOMIC DNA]</scope>
    <source>
        <tissue evidence="2">Rhizome</tissue>
    </source>
</reference>
<comment type="caution">
    <text evidence="2">The sequence shown here is derived from an EMBL/GenBank/DDBJ whole genome shotgun (WGS) entry which is preliminary data.</text>
</comment>
<evidence type="ECO:0000313" key="3">
    <source>
        <dbReference type="Proteomes" id="UP000734854"/>
    </source>
</evidence>
<evidence type="ECO:0000313" key="2">
    <source>
        <dbReference type="EMBL" id="KAG6494580.1"/>
    </source>
</evidence>
<sequence length="155" mass="17374">MSTETLAIKFTGKNYAAWEFQFKMFLKGKELWNHIDGCTPASKEVKVPKEALANLQAIHEDSRHDQFLMKLMPTFEVARVGLLNRNPVPSLDICFGELLREEQRMATQVVLATIAGTNQSFATPEMVQQIIITTFSTFGLHGQGSEVREGDREGA</sequence>
<dbReference type="Proteomes" id="UP000734854">
    <property type="component" value="Unassembled WGS sequence"/>
</dbReference>
<dbReference type="PANTHER" id="PTHR34222:SF83">
    <property type="entry name" value="CCHC-TYPE DOMAIN-CONTAINING PROTEIN"/>
    <property type="match status" value="1"/>
</dbReference>
<organism evidence="2 3">
    <name type="scientific">Zingiber officinale</name>
    <name type="common">Ginger</name>
    <name type="synonym">Amomum zingiber</name>
    <dbReference type="NCBI Taxonomy" id="94328"/>
    <lineage>
        <taxon>Eukaryota</taxon>
        <taxon>Viridiplantae</taxon>
        <taxon>Streptophyta</taxon>
        <taxon>Embryophyta</taxon>
        <taxon>Tracheophyta</taxon>
        <taxon>Spermatophyta</taxon>
        <taxon>Magnoliopsida</taxon>
        <taxon>Liliopsida</taxon>
        <taxon>Zingiberales</taxon>
        <taxon>Zingiberaceae</taxon>
        <taxon>Zingiber</taxon>
    </lineage>
</organism>
<proteinExistence type="predicted"/>
<keyword evidence="3" id="KW-1185">Reference proteome</keyword>
<gene>
    <name evidence="2" type="ORF">ZIOFF_042340</name>
</gene>
<accession>A0A8J5FT83</accession>
<feature type="domain" description="Retrotransposon Copia-like N-terminal" evidence="1">
    <location>
        <begin position="6"/>
        <end position="39"/>
    </location>
</feature>
<dbReference type="Pfam" id="PF14244">
    <property type="entry name" value="Retrotran_gag_3"/>
    <property type="match status" value="1"/>
</dbReference>
<dbReference type="EMBL" id="JACMSC010000012">
    <property type="protein sequence ID" value="KAG6494580.1"/>
    <property type="molecule type" value="Genomic_DNA"/>
</dbReference>
<dbReference type="InterPro" id="IPR029472">
    <property type="entry name" value="Copia-like_N"/>
</dbReference>
<name>A0A8J5FT83_ZINOF</name>
<evidence type="ECO:0000259" key="1">
    <source>
        <dbReference type="Pfam" id="PF14244"/>
    </source>
</evidence>
<protein>
    <recommendedName>
        <fullName evidence="1">Retrotransposon Copia-like N-terminal domain-containing protein</fullName>
    </recommendedName>
</protein>